<evidence type="ECO:0000256" key="1">
    <source>
        <dbReference type="ARBA" id="ARBA00008226"/>
    </source>
</evidence>
<dbReference type="GO" id="GO:0000049">
    <property type="term" value="F:tRNA binding"/>
    <property type="evidence" value="ECO:0007669"/>
    <property type="project" value="UniProtKB-KW"/>
</dbReference>
<sequence>ASGLASAPSGRGPAGSWWLCGALALEALPRFARARRRPWRASPGKVLASAGRGSSRSSCSAASDAQGATATAQEEITWPADRVREAFIDFFEKKKAHTRVPSSPVVPLNDPTLLFCNAGMNQFKAIFQGQLEPNSPLQGVTRAANSQKCIRAGGKHNDLDDVGRDVYHHTFFEMLGNWSFGDYFKVEAIDWSWELLTEVYGLDPERIYASYFGGDEELGLPVDTEAKELWERHLPPSRVIPYGRKENFWEMGAVGPCGPCSELHYDRIGGRDASALVNADDPDVIEIWNLVFMQFYRNDDGKLTKLPNQHIDTGMGLERITSILQDRRSNYDTDAFAALLAAVHDKVGGEPYRGRVGAADAADLRDTAFRVIVDHARTLTLAVADGAMPSNEGRGYVLRRILRRAVRYGRQKLDAPPGFFHKLVPTVVESLGSAYPELRAATERVQAVLSEEEVAFDRTVERGMQHFEGLKTELAASGKSVVTGEQAFMLFDTLGFPYDITEQMAQEAGLSVDLAGFEAAMEQQKERSRQAQRE</sequence>
<dbReference type="HAMAP" id="MF_00036_B">
    <property type="entry name" value="Ala_tRNA_synth_B"/>
    <property type="match status" value="1"/>
</dbReference>
<evidence type="ECO:0000256" key="5">
    <source>
        <dbReference type="ARBA" id="ARBA00022723"/>
    </source>
</evidence>
<keyword evidence="7" id="KW-0862">Zinc</keyword>
<dbReference type="InterPro" id="IPR050058">
    <property type="entry name" value="Ala-tRNA_ligase"/>
</dbReference>
<dbReference type="GO" id="GO:0004813">
    <property type="term" value="F:alanine-tRNA ligase activity"/>
    <property type="evidence" value="ECO:0007669"/>
    <property type="project" value="UniProtKB-EC"/>
</dbReference>
<dbReference type="NCBIfam" id="TIGR00344">
    <property type="entry name" value="alaS"/>
    <property type="match status" value="1"/>
</dbReference>
<dbReference type="PRINTS" id="PR00980">
    <property type="entry name" value="TRNASYNTHALA"/>
</dbReference>
<dbReference type="OrthoDB" id="2423964at2759"/>
<proteinExistence type="inferred from homology"/>
<dbReference type="Gene3D" id="3.30.930.10">
    <property type="entry name" value="Bira Bifunctional Protein, Domain 2"/>
    <property type="match status" value="1"/>
</dbReference>
<keyword evidence="10" id="KW-0648">Protein biosynthesis</keyword>
<accession>A0A813DRA9</accession>
<evidence type="ECO:0000313" key="16">
    <source>
        <dbReference type="Proteomes" id="UP000654075"/>
    </source>
</evidence>
<dbReference type="GO" id="GO:0005524">
    <property type="term" value="F:ATP binding"/>
    <property type="evidence" value="ECO:0007669"/>
    <property type="project" value="UniProtKB-KW"/>
</dbReference>
<dbReference type="SUPFAM" id="SSF55681">
    <property type="entry name" value="Class II aaRS and biotin synthetases"/>
    <property type="match status" value="1"/>
</dbReference>
<evidence type="ECO:0000256" key="4">
    <source>
        <dbReference type="ARBA" id="ARBA00022598"/>
    </source>
</evidence>
<organism evidence="15 16">
    <name type="scientific">Polarella glacialis</name>
    <name type="common">Dinoflagellate</name>
    <dbReference type="NCBI Taxonomy" id="89957"/>
    <lineage>
        <taxon>Eukaryota</taxon>
        <taxon>Sar</taxon>
        <taxon>Alveolata</taxon>
        <taxon>Dinophyceae</taxon>
        <taxon>Suessiales</taxon>
        <taxon>Suessiaceae</taxon>
        <taxon>Polarella</taxon>
    </lineage>
</organism>
<keyword evidence="9" id="KW-0694">RNA-binding</keyword>
<evidence type="ECO:0000256" key="6">
    <source>
        <dbReference type="ARBA" id="ARBA00022741"/>
    </source>
</evidence>
<dbReference type="GO" id="GO:0002161">
    <property type="term" value="F:aminoacyl-tRNA deacylase activity"/>
    <property type="evidence" value="ECO:0007669"/>
    <property type="project" value="TreeGrafter"/>
</dbReference>
<dbReference type="InterPro" id="IPR018165">
    <property type="entry name" value="Ala-tRNA-synth_IIc_core"/>
</dbReference>
<feature type="region of interest" description="Disordered" evidence="13">
    <location>
        <begin position="42"/>
        <end position="73"/>
    </location>
</feature>
<dbReference type="AlphaFoldDB" id="A0A813DRA9"/>
<keyword evidence="3" id="KW-0820">tRNA-binding</keyword>
<evidence type="ECO:0000256" key="11">
    <source>
        <dbReference type="ARBA" id="ARBA00023146"/>
    </source>
</evidence>
<evidence type="ECO:0000256" key="12">
    <source>
        <dbReference type="ARBA" id="ARBA00048300"/>
    </source>
</evidence>
<dbReference type="InterPro" id="IPR002318">
    <property type="entry name" value="Ala-tRNA-lgiase_IIc"/>
</dbReference>
<dbReference type="InterPro" id="IPR045864">
    <property type="entry name" value="aa-tRNA-synth_II/BPL/LPL"/>
</dbReference>
<dbReference type="EC" id="6.1.1.7" evidence="2"/>
<dbReference type="InterPro" id="IPR023033">
    <property type="entry name" value="Ala_tRNA_ligase_euk/bac"/>
</dbReference>
<feature type="non-terminal residue" evidence="15">
    <location>
        <position position="1"/>
    </location>
</feature>
<comment type="similarity">
    <text evidence="1">Belongs to the class-II aminoacyl-tRNA synthetase family.</text>
</comment>
<keyword evidence="8" id="KW-0067">ATP-binding</keyword>
<reference evidence="15" key="1">
    <citation type="submission" date="2021-02" db="EMBL/GenBank/DDBJ databases">
        <authorList>
            <person name="Dougan E. K."/>
            <person name="Rhodes N."/>
            <person name="Thang M."/>
            <person name="Chan C."/>
        </authorList>
    </citation>
    <scope>NUCLEOTIDE SEQUENCE</scope>
</reference>
<dbReference type="InterPro" id="IPR018162">
    <property type="entry name" value="Ala-tRNA-ligase_IIc_anticod-bd"/>
</dbReference>
<protein>
    <recommendedName>
        <fullName evidence="2">alanine--tRNA ligase</fullName>
        <ecNumber evidence="2">6.1.1.7</ecNumber>
    </recommendedName>
</protein>
<keyword evidence="4" id="KW-0436">Ligase</keyword>
<evidence type="ECO:0000256" key="7">
    <source>
        <dbReference type="ARBA" id="ARBA00022833"/>
    </source>
</evidence>
<dbReference type="Proteomes" id="UP000654075">
    <property type="component" value="Unassembled WGS sequence"/>
</dbReference>
<keyword evidence="16" id="KW-1185">Reference proteome</keyword>
<keyword evidence="6" id="KW-0547">Nucleotide-binding</keyword>
<evidence type="ECO:0000259" key="14">
    <source>
        <dbReference type="PROSITE" id="PS50860"/>
    </source>
</evidence>
<keyword evidence="11" id="KW-0030">Aminoacyl-tRNA synthetase</keyword>
<dbReference type="EMBL" id="CAJNNV010004760">
    <property type="protein sequence ID" value="CAE8591212.1"/>
    <property type="molecule type" value="Genomic_DNA"/>
</dbReference>
<dbReference type="PANTHER" id="PTHR11777:SF9">
    <property type="entry name" value="ALANINE--TRNA LIGASE, CYTOPLASMIC"/>
    <property type="match status" value="1"/>
</dbReference>
<dbReference type="GO" id="GO:0005739">
    <property type="term" value="C:mitochondrion"/>
    <property type="evidence" value="ECO:0007669"/>
    <property type="project" value="TreeGrafter"/>
</dbReference>
<evidence type="ECO:0000256" key="13">
    <source>
        <dbReference type="SAM" id="MobiDB-lite"/>
    </source>
</evidence>
<feature type="non-terminal residue" evidence="15">
    <location>
        <position position="534"/>
    </location>
</feature>
<comment type="catalytic activity">
    <reaction evidence="12">
        <text>tRNA(Ala) + L-alanine + ATP = L-alanyl-tRNA(Ala) + AMP + diphosphate</text>
        <dbReference type="Rhea" id="RHEA:12540"/>
        <dbReference type="Rhea" id="RHEA-COMP:9657"/>
        <dbReference type="Rhea" id="RHEA-COMP:9923"/>
        <dbReference type="ChEBI" id="CHEBI:30616"/>
        <dbReference type="ChEBI" id="CHEBI:33019"/>
        <dbReference type="ChEBI" id="CHEBI:57972"/>
        <dbReference type="ChEBI" id="CHEBI:78442"/>
        <dbReference type="ChEBI" id="CHEBI:78497"/>
        <dbReference type="ChEBI" id="CHEBI:456215"/>
        <dbReference type="EC" id="6.1.1.7"/>
    </reaction>
</comment>
<gene>
    <name evidence="15" type="ORF">PGLA1383_LOCUS9900</name>
</gene>
<evidence type="ECO:0000256" key="2">
    <source>
        <dbReference type="ARBA" id="ARBA00013168"/>
    </source>
</evidence>
<dbReference type="SUPFAM" id="SSF101353">
    <property type="entry name" value="Putative anticodon-binding domain of alanyl-tRNA synthetase (AlaRS)"/>
    <property type="match status" value="1"/>
</dbReference>
<name>A0A813DRA9_POLGL</name>
<evidence type="ECO:0000256" key="8">
    <source>
        <dbReference type="ARBA" id="ARBA00022840"/>
    </source>
</evidence>
<evidence type="ECO:0000256" key="10">
    <source>
        <dbReference type="ARBA" id="ARBA00022917"/>
    </source>
</evidence>
<dbReference type="FunFam" id="3.30.930.10:FF:000011">
    <property type="entry name" value="Alanine--tRNA ligase, cytoplasmic"/>
    <property type="match status" value="1"/>
</dbReference>
<keyword evidence="5" id="KW-0479">Metal-binding</keyword>
<feature type="domain" description="Alanyl-transfer RNA synthetases family profile" evidence="14">
    <location>
        <begin position="78"/>
        <end position="534"/>
    </location>
</feature>
<dbReference type="GO" id="GO:0006419">
    <property type="term" value="P:alanyl-tRNA aminoacylation"/>
    <property type="evidence" value="ECO:0007669"/>
    <property type="project" value="InterPro"/>
</dbReference>
<dbReference type="PANTHER" id="PTHR11777">
    <property type="entry name" value="ALANYL-TRNA SYNTHETASE"/>
    <property type="match status" value="1"/>
</dbReference>
<evidence type="ECO:0000256" key="3">
    <source>
        <dbReference type="ARBA" id="ARBA00022555"/>
    </source>
</evidence>
<evidence type="ECO:0000313" key="15">
    <source>
        <dbReference type="EMBL" id="CAE8591212.1"/>
    </source>
</evidence>
<evidence type="ECO:0000256" key="9">
    <source>
        <dbReference type="ARBA" id="ARBA00022884"/>
    </source>
</evidence>
<dbReference type="InterPro" id="IPR018164">
    <property type="entry name" value="Ala-tRNA-synth_IIc_N"/>
</dbReference>
<dbReference type="Pfam" id="PF01411">
    <property type="entry name" value="tRNA-synt_2c"/>
    <property type="match status" value="1"/>
</dbReference>
<dbReference type="CDD" id="cd00673">
    <property type="entry name" value="AlaRS_core"/>
    <property type="match status" value="1"/>
</dbReference>
<dbReference type="PROSITE" id="PS50860">
    <property type="entry name" value="AA_TRNA_LIGASE_II_ALA"/>
    <property type="match status" value="1"/>
</dbReference>
<dbReference type="GO" id="GO:0046872">
    <property type="term" value="F:metal ion binding"/>
    <property type="evidence" value="ECO:0007669"/>
    <property type="project" value="UniProtKB-KW"/>
</dbReference>
<comment type="caution">
    <text evidence="15">The sequence shown here is derived from an EMBL/GenBank/DDBJ whole genome shotgun (WGS) entry which is preliminary data.</text>
</comment>